<dbReference type="GO" id="GO:0008270">
    <property type="term" value="F:zinc ion binding"/>
    <property type="evidence" value="ECO:0007669"/>
    <property type="project" value="UniProtKB-KW"/>
</dbReference>
<name>S2K3G5_MUCC1</name>
<dbReference type="Gene3D" id="4.10.1110.10">
    <property type="entry name" value="AN1-like Zinc finger"/>
    <property type="match status" value="1"/>
</dbReference>
<sequence length="218" mass="25181">MEDNKLSEAPTPCTAGCGFYGNKIYNNMCSKCFKEQEERNKNGKISTWNTGITYEYSLQTNFSYITDLVDTNMLKMEKPVITKELTEEPSIQQQQQQKEDDKSPLSNNNTHITLSVEDDNKTTNEQQKQEEEQDDTPKKALQKNKGRCFSCRSKIPLAKQLTNKCRCEYVFCDTHRYPDKHDCNFDHAKNDKDILAKNNPKLNDKPRGGNSFNRIDSL</sequence>
<keyword evidence="1" id="KW-0479">Metal-binding</keyword>
<feature type="compositionally biased region" description="Basic and acidic residues" evidence="5">
    <location>
        <begin position="118"/>
        <end position="138"/>
    </location>
</feature>
<evidence type="ECO:0000256" key="1">
    <source>
        <dbReference type="ARBA" id="ARBA00022723"/>
    </source>
</evidence>
<evidence type="ECO:0000313" key="8">
    <source>
        <dbReference type="EMBL" id="EPB89823.1"/>
    </source>
</evidence>
<dbReference type="PANTHER" id="PTHR10634">
    <property type="entry name" value="AN1-TYPE ZINC FINGER PROTEIN"/>
    <property type="match status" value="1"/>
</dbReference>
<dbReference type="Proteomes" id="UP000014254">
    <property type="component" value="Unassembled WGS sequence"/>
</dbReference>
<dbReference type="eggNOG" id="KOG3173">
    <property type="taxonomic scope" value="Eukaryota"/>
</dbReference>
<keyword evidence="2 4" id="KW-0863">Zinc-finger</keyword>
<dbReference type="InterPro" id="IPR002653">
    <property type="entry name" value="Znf_A20"/>
</dbReference>
<evidence type="ECO:0000256" key="5">
    <source>
        <dbReference type="SAM" id="MobiDB-lite"/>
    </source>
</evidence>
<dbReference type="SMART" id="SM00259">
    <property type="entry name" value="ZnF_A20"/>
    <property type="match status" value="1"/>
</dbReference>
<dbReference type="EMBL" id="KE123929">
    <property type="protein sequence ID" value="EPB89823.1"/>
    <property type="molecule type" value="Genomic_DNA"/>
</dbReference>
<feature type="domain" description="A20-type" evidence="6">
    <location>
        <begin position="7"/>
        <end position="41"/>
    </location>
</feature>
<organism evidence="8 9">
    <name type="scientific">Mucor circinelloides f. circinelloides (strain 1006PhL)</name>
    <name type="common">Mucormycosis agent</name>
    <name type="synonym">Calyptromyces circinelloides</name>
    <dbReference type="NCBI Taxonomy" id="1220926"/>
    <lineage>
        <taxon>Eukaryota</taxon>
        <taxon>Fungi</taxon>
        <taxon>Fungi incertae sedis</taxon>
        <taxon>Mucoromycota</taxon>
        <taxon>Mucoromycotina</taxon>
        <taxon>Mucoromycetes</taxon>
        <taxon>Mucorales</taxon>
        <taxon>Mucorineae</taxon>
        <taxon>Mucoraceae</taxon>
        <taxon>Mucor</taxon>
    </lineage>
</organism>
<dbReference type="SUPFAM" id="SSF57716">
    <property type="entry name" value="Glucocorticoid receptor-like (DNA-binding domain)"/>
    <property type="match status" value="1"/>
</dbReference>
<evidence type="ECO:0000313" key="9">
    <source>
        <dbReference type="Proteomes" id="UP000014254"/>
    </source>
</evidence>
<dbReference type="InParanoid" id="S2K3G5"/>
<evidence type="ECO:0000259" key="6">
    <source>
        <dbReference type="PROSITE" id="PS51036"/>
    </source>
</evidence>
<keyword evidence="3" id="KW-0862">Zinc</keyword>
<proteinExistence type="predicted"/>
<dbReference type="GO" id="GO:0003677">
    <property type="term" value="F:DNA binding"/>
    <property type="evidence" value="ECO:0007669"/>
    <property type="project" value="InterPro"/>
</dbReference>
<evidence type="ECO:0000256" key="4">
    <source>
        <dbReference type="PROSITE-ProRule" id="PRU00449"/>
    </source>
</evidence>
<accession>S2K3G5</accession>
<dbReference type="InterPro" id="IPR050652">
    <property type="entry name" value="AN1_A20_ZnFinger"/>
</dbReference>
<dbReference type="Pfam" id="PF01428">
    <property type="entry name" value="zf-AN1"/>
    <property type="match status" value="1"/>
</dbReference>
<dbReference type="SUPFAM" id="SSF118310">
    <property type="entry name" value="AN1-like Zinc finger"/>
    <property type="match status" value="1"/>
</dbReference>
<dbReference type="STRING" id="1220926.S2K3G5"/>
<dbReference type="OrthoDB" id="428577at2759"/>
<feature type="region of interest" description="Disordered" evidence="5">
    <location>
        <begin position="87"/>
        <end position="139"/>
    </location>
</feature>
<dbReference type="VEuPathDB" id="FungiDB:HMPREF1544_03344"/>
<dbReference type="OMA" id="VLCENNC"/>
<evidence type="ECO:0000256" key="3">
    <source>
        <dbReference type="ARBA" id="ARBA00022833"/>
    </source>
</evidence>
<dbReference type="PANTHER" id="PTHR10634:SF149">
    <property type="entry name" value="AN1-TYPE DOMAIN-CONTAINING PROTEIN-RELATED"/>
    <property type="match status" value="1"/>
</dbReference>
<protein>
    <recommendedName>
        <fullName evidence="10">AN1-type domain-containing protein</fullName>
    </recommendedName>
</protein>
<keyword evidence="9" id="KW-1185">Reference proteome</keyword>
<dbReference type="SMART" id="SM00154">
    <property type="entry name" value="ZnF_AN1"/>
    <property type="match status" value="1"/>
</dbReference>
<dbReference type="AlphaFoldDB" id="S2K3G5"/>
<dbReference type="PROSITE" id="PS51036">
    <property type="entry name" value="ZF_A20"/>
    <property type="match status" value="1"/>
</dbReference>
<gene>
    <name evidence="8" type="ORF">HMPREF1544_03344</name>
</gene>
<reference evidence="9" key="1">
    <citation type="submission" date="2013-05" db="EMBL/GenBank/DDBJ databases">
        <title>The Genome sequence of Mucor circinelloides f. circinelloides 1006PhL.</title>
        <authorList>
            <consortium name="The Broad Institute Genomics Platform"/>
            <person name="Cuomo C."/>
            <person name="Earl A."/>
            <person name="Findley K."/>
            <person name="Lee S.C."/>
            <person name="Walker B."/>
            <person name="Young S."/>
            <person name="Zeng Q."/>
            <person name="Gargeya S."/>
            <person name="Fitzgerald M."/>
            <person name="Haas B."/>
            <person name="Abouelleil A."/>
            <person name="Allen A.W."/>
            <person name="Alvarado L."/>
            <person name="Arachchi H.M."/>
            <person name="Berlin A.M."/>
            <person name="Chapman S.B."/>
            <person name="Gainer-Dewar J."/>
            <person name="Goldberg J."/>
            <person name="Griggs A."/>
            <person name="Gujja S."/>
            <person name="Hansen M."/>
            <person name="Howarth C."/>
            <person name="Imamovic A."/>
            <person name="Ireland A."/>
            <person name="Larimer J."/>
            <person name="McCowan C."/>
            <person name="Murphy C."/>
            <person name="Pearson M."/>
            <person name="Poon T.W."/>
            <person name="Priest M."/>
            <person name="Roberts A."/>
            <person name="Saif S."/>
            <person name="Shea T."/>
            <person name="Sisk P."/>
            <person name="Sykes S."/>
            <person name="Wortman J."/>
            <person name="Nusbaum C."/>
            <person name="Birren B."/>
        </authorList>
    </citation>
    <scope>NUCLEOTIDE SEQUENCE [LARGE SCALE GENOMIC DNA]</scope>
    <source>
        <strain evidence="9">1006PhL</strain>
    </source>
</reference>
<dbReference type="InterPro" id="IPR000058">
    <property type="entry name" value="Znf_AN1"/>
</dbReference>
<evidence type="ECO:0000259" key="7">
    <source>
        <dbReference type="PROSITE" id="PS51039"/>
    </source>
</evidence>
<evidence type="ECO:0000256" key="2">
    <source>
        <dbReference type="ARBA" id="ARBA00022771"/>
    </source>
</evidence>
<dbReference type="PROSITE" id="PS51039">
    <property type="entry name" value="ZF_AN1"/>
    <property type="match status" value="1"/>
</dbReference>
<dbReference type="Gene3D" id="1.20.5.4770">
    <property type="match status" value="1"/>
</dbReference>
<feature type="domain" description="AN1-type" evidence="7">
    <location>
        <begin position="142"/>
        <end position="191"/>
    </location>
</feature>
<dbReference type="Pfam" id="PF01754">
    <property type="entry name" value="zf-A20"/>
    <property type="match status" value="1"/>
</dbReference>
<evidence type="ECO:0008006" key="10">
    <source>
        <dbReference type="Google" id="ProtNLM"/>
    </source>
</evidence>
<dbReference type="InterPro" id="IPR035896">
    <property type="entry name" value="AN1-like_Znf"/>
</dbReference>
<feature type="compositionally biased region" description="Polar residues" evidence="5">
    <location>
        <begin position="104"/>
        <end position="113"/>
    </location>
</feature>
<feature type="region of interest" description="Disordered" evidence="5">
    <location>
        <begin position="196"/>
        <end position="218"/>
    </location>
</feature>